<accession>A0A8B6E8W0</accession>
<organism evidence="7 8">
    <name type="scientific">Mytilus galloprovincialis</name>
    <name type="common">Mediterranean mussel</name>
    <dbReference type="NCBI Taxonomy" id="29158"/>
    <lineage>
        <taxon>Eukaryota</taxon>
        <taxon>Metazoa</taxon>
        <taxon>Spiralia</taxon>
        <taxon>Lophotrochozoa</taxon>
        <taxon>Mollusca</taxon>
        <taxon>Bivalvia</taxon>
        <taxon>Autobranchia</taxon>
        <taxon>Pteriomorphia</taxon>
        <taxon>Mytilida</taxon>
        <taxon>Mytiloidea</taxon>
        <taxon>Mytilidae</taxon>
        <taxon>Mytilinae</taxon>
        <taxon>Mytilus</taxon>
    </lineage>
</organism>
<keyword evidence="8" id="KW-1185">Reference proteome</keyword>
<dbReference type="Gene3D" id="3.90.70.10">
    <property type="entry name" value="Cysteine proteinases"/>
    <property type="match status" value="2"/>
</dbReference>
<dbReference type="PRINTS" id="PR00705">
    <property type="entry name" value="PAPAIN"/>
</dbReference>
<comment type="caution">
    <text evidence="7">The sequence shown here is derived from an EMBL/GenBank/DDBJ whole genome shotgun (WGS) entry which is preliminary data.</text>
</comment>
<keyword evidence="2" id="KW-0645">Protease</keyword>
<evidence type="ECO:0000259" key="6">
    <source>
        <dbReference type="SMART" id="SM00645"/>
    </source>
</evidence>
<evidence type="ECO:0000256" key="4">
    <source>
        <dbReference type="ARBA" id="ARBA00022807"/>
    </source>
</evidence>
<dbReference type="Proteomes" id="UP000596742">
    <property type="component" value="Unassembled WGS sequence"/>
</dbReference>
<feature type="domain" description="Peptidase C1A papain C-terminal" evidence="6">
    <location>
        <begin position="391"/>
        <end position="605"/>
    </location>
</feature>
<proteinExistence type="inferred from homology"/>
<keyword evidence="3 7" id="KW-0378">Hydrolase</keyword>
<dbReference type="PROSITE" id="PS00639">
    <property type="entry name" value="THIOL_PROTEASE_HIS"/>
    <property type="match status" value="2"/>
</dbReference>
<evidence type="ECO:0000256" key="1">
    <source>
        <dbReference type="ARBA" id="ARBA00008455"/>
    </source>
</evidence>
<dbReference type="GO" id="GO:0006508">
    <property type="term" value="P:proteolysis"/>
    <property type="evidence" value="ECO:0007669"/>
    <property type="project" value="UniProtKB-KW"/>
</dbReference>
<reference evidence="7" key="1">
    <citation type="submission" date="2018-11" db="EMBL/GenBank/DDBJ databases">
        <authorList>
            <person name="Alioto T."/>
            <person name="Alioto T."/>
        </authorList>
    </citation>
    <scope>NUCLEOTIDE SEQUENCE</scope>
</reference>
<evidence type="ECO:0000256" key="5">
    <source>
        <dbReference type="ARBA" id="ARBA00023157"/>
    </source>
</evidence>
<dbReference type="OrthoDB" id="6064724at2759"/>
<dbReference type="EMBL" id="UYJE01004654">
    <property type="protein sequence ID" value="VDI30112.1"/>
    <property type="molecule type" value="Genomic_DNA"/>
</dbReference>
<dbReference type="InterPro" id="IPR038765">
    <property type="entry name" value="Papain-like_cys_pep_sf"/>
</dbReference>
<dbReference type="SMART" id="SM00645">
    <property type="entry name" value="Pept_C1"/>
    <property type="match status" value="2"/>
</dbReference>
<name>A0A8B6E8W0_MYTGA</name>
<dbReference type="InterPro" id="IPR013128">
    <property type="entry name" value="Peptidase_C1A"/>
</dbReference>
<dbReference type="PROSITE" id="PS00139">
    <property type="entry name" value="THIOL_PROTEASE_CYS"/>
    <property type="match status" value="2"/>
</dbReference>
<feature type="non-terminal residue" evidence="7">
    <location>
        <position position="1"/>
    </location>
</feature>
<dbReference type="InterPro" id="IPR000169">
    <property type="entry name" value="Pept_cys_AS"/>
</dbReference>
<keyword evidence="5" id="KW-1015">Disulfide bond</keyword>
<keyword evidence="4" id="KW-0788">Thiol protease</keyword>
<gene>
    <name evidence="7" type="ORF">MGAL_10B040141</name>
</gene>
<dbReference type="InterPro" id="IPR025661">
    <property type="entry name" value="Pept_asp_AS"/>
</dbReference>
<dbReference type="GO" id="GO:0004197">
    <property type="term" value="F:cysteine-type endopeptidase activity"/>
    <property type="evidence" value="ECO:0007669"/>
    <property type="project" value="UniProtKB-EC"/>
</dbReference>
<feature type="domain" description="Peptidase C1A papain C-terminal" evidence="6">
    <location>
        <begin position="92"/>
        <end position="306"/>
    </location>
</feature>
<dbReference type="FunFam" id="3.90.70.10:FF:000006">
    <property type="entry name" value="Cathepsin S"/>
    <property type="match status" value="2"/>
</dbReference>
<sequence>TSPQIVPKLDKNRENAKEFVLETLRKIQLIIYIVSICAIRTTHRIIFFSSSHEEIYEFRNSIDEVIETITGGMIYRNSSEGSTFLPPNNVEIPSEVDWRKKGYVTPVKNQGKCGSCWAFSAVGSLEGQHYRKTGKLVSLSEQNLMDCSSKYGNRGCNGGMLPPSFRYVIDNGGIDTENSYPYEGKVGNCRYTKSNIGASITGYTGIRNGDENQLKQAVAAVGPVSACIYVDKNFMLYKRGVFNNPTCISYTINHAILVVGYGTQSNDDYWLVKNSWGTTWGMDGYILMSRNKNDQCAIATNAMYPVSMTTPQRVISMLTYKTIPVSIKRLILRTIHRDATRTDRGEHSYWLGLNPLADMSIDEVIETMTGGMIHINTSEGSTFLPPNNIEIPSEVDWRKKGYVTPVKNQGACGSCWAFSAVGSLEGQHYRKTGKLVSLSEQNLMDCSSKYGNKGCNGGRLTPSFQYVMDNKGIDTENSYPYEGKVGNCRYTKSNIGASITGYTRIRNGDENQLKEAVATVGPVSACIYVDQNFKLYKRGVFNNPSCKSYTTNHCILVVGYGTQSSDDYWLVKNSWATTWGMDGYILMSRNRNNQCGIATNSMYPLM</sequence>
<dbReference type="InterPro" id="IPR000668">
    <property type="entry name" value="Peptidase_C1A_C"/>
</dbReference>
<evidence type="ECO:0000256" key="2">
    <source>
        <dbReference type="ARBA" id="ARBA00022670"/>
    </source>
</evidence>
<dbReference type="EC" id="3.4.22.15" evidence="7"/>
<dbReference type="PANTHER" id="PTHR12411">
    <property type="entry name" value="CYSTEINE PROTEASE FAMILY C1-RELATED"/>
    <property type="match status" value="1"/>
</dbReference>
<dbReference type="InterPro" id="IPR025660">
    <property type="entry name" value="Pept_his_AS"/>
</dbReference>
<evidence type="ECO:0000313" key="8">
    <source>
        <dbReference type="Proteomes" id="UP000596742"/>
    </source>
</evidence>
<dbReference type="InterPro" id="IPR039417">
    <property type="entry name" value="Peptidase_C1A_papain-like"/>
</dbReference>
<dbReference type="AlphaFoldDB" id="A0A8B6E8W0"/>
<dbReference type="SUPFAM" id="SSF54001">
    <property type="entry name" value="Cysteine proteinases"/>
    <property type="match status" value="2"/>
</dbReference>
<dbReference type="CDD" id="cd02248">
    <property type="entry name" value="Peptidase_C1A"/>
    <property type="match status" value="2"/>
</dbReference>
<evidence type="ECO:0000313" key="7">
    <source>
        <dbReference type="EMBL" id="VDI30112.1"/>
    </source>
</evidence>
<evidence type="ECO:0000256" key="3">
    <source>
        <dbReference type="ARBA" id="ARBA00022801"/>
    </source>
</evidence>
<comment type="similarity">
    <text evidence="1">Belongs to the peptidase C1 family.</text>
</comment>
<dbReference type="Pfam" id="PF00112">
    <property type="entry name" value="Peptidase_C1"/>
    <property type="match status" value="2"/>
</dbReference>
<protein>
    <submittedName>
        <fullName evidence="7">Cathepsin L</fullName>
        <ecNumber evidence="7">3.4.22.15</ecNumber>
    </submittedName>
</protein>
<dbReference type="PROSITE" id="PS00640">
    <property type="entry name" value="THIOL_PROTEASE_ASN"/>
    <property type="match status" value="2"/>
</dbReference>